<keyword evidence="3" id="KW-1185">Reference proteome</keyword>
<evidence type="ECO:0000313" key="3">
    <source>
        <dbReference type="Proteomes" id="UP000006094"/>
    </source>
</evidence>
<organism evidence="2 3">
    <name type="scientific">Gottschalkia acidurici (strain ATCC 7906 / DSM 604 / BCRC 14475 / CIP 104303 / KCTC 5404 / NCIMB 10678 / 9a)</name>
    <name type="common">Clostridium acidurici</name>
    <dbReference type="NCBI Taxonomy" id="1128398"/>
    <lineage>
        <taxon>Bacteria</taxon>
        <taxon>Bacillati</taxon>
        <taxon>Bacillota</taxon>
        <taxon>Tissierellia</taxon>
        <taxon>Tissierellales</taxon>
        <taxon>Gottschalkiaceae</taxon>
        <taxon>Gottschalkia</taxon>
    </lineage>
</organism>
<dbReference type="KEGG" id="cad:Curi_c14990"/>
<protein>
    <submittedName>
        <fullName evidence="2">Uncharacterized protein</fullName>
    </submittedName>
</protein>
<proteinExistence type="predicted"/>
<gene>
    <name evidence="2" type="ordered locus">Curi_c14990</name>
</gene>
<accession>K0AXG0</accession>
<keyword evidence="1" id="KW-1133">Transmembrane helix</keyword>
<feature type="transmembrane region" description="Helical" evidence="1">
    <location>
        <begin position="32"/>
        <end position="53"/>
    </location>
</feature>
<dbReference type="Proteomes" id="UP000006094">
    <property type="component" value="Chromosome"/>
</dbReference>
<keyword evidence="1" id="KW-0472">Membrane</keyword>
<dbReference type="AlphaFoldDB" id="K0AXG0"/>
<dbReference type="HOGENOM" id="CLU_2715137_0_0_9"/>
<sequence>MAFIVSCLIWVLILNTLPLILGVIPVPSSPNLATSTPKCSIVSLLSIFAFVSLSNSANPRGIKASDSLLPQL</sequence>
<reference evidence="2 3" key="1">
    <citation type="journal article" date="2012" name="PLoS ONE">
        <title>The purine-utilizing bacterium Clostridium acidurici 9a: a genome-guided metabolic reconsideration.</title>
        <authorList>
            <person name="Hartwich K."/>
            <person name="Poehlein A."/>
            <person name="Daniel R."/>
        </authorList>
    </citation>
    <scope>NUCLEOTIDE SEQUENCE [LARGE SCALE GENOMIC DNA]</scope>
    <source>
        <strain evidence="3">ATCC 7906 / DSM 604 / BCRC 14475 / CIP 104303 / KCTC 5404 / NCIMB 10678 / 9a</strain>
    </source>
</reference>
<dbReference type="EMBL" id="CP003326">
    <property type="protein sequence ID" value="AFS78508.1"/>
    <property type="molecule type" value="Genomic_DNA"/>
</dbReference>
<keyword evidence="1" id="KW-0812">Transmembrane</keyword>
<name>K0AXG0_GOTA9</name>
<evidence type="ECO:0000313" key="2">
    <source>
        <dbReference type="EMBL" id="AFS78508.1"/>
    </source>
</evidence>
<evidence type="ECO:0000256" key="1">
    <source>
        <dbReference type="SAM" id="Phobius"/>
    </source>
</evidence>